<accession>A0A2R6P1D6</accession>
<organism evidence="1 3">
    <name type="scientific">Hermanssonia centrifuga</name>
    <dbReference type="NCBI Taxonomy" id="98765"/>
    <lineage>
        <taxon>Eukaryota</taxon>
        <taxon>Fungi</taxon>
        <taxon>Dikarya</taxon>
        <taxon>Basidiomycota</taxon>
        <taxon>Agaricomycotina</taxon>
        <taxon>Agaricomycetes</taxon>
        <taxon>Polyporales</taxon>
        <taxon>Meruliaceae</taxon>
        <taxon>Hermanssonia</taxon>
    </lineage>
</organism>
<reference evidence="1 3" key="1">
    <citation type="submission" date="2018-02" db="EMBL/GenBank/DDBJ databases">
        <title>Genome sequence of the basidiomycete white-rot fungus Phlebia centrifuga.</title>
        <authorList>
            <person name="Granchi Z."/>
            <person name="Peng M."/>
            <person name="de Vries R.P."/>
            <person name="Hilden K."/>
            <person name="Makela M.R."/>
            <person name="Grigoriev I."/>
            <person name="Riley R."/>
        </authorList>
    </citation>
    <scope>NUCLEOTIDE SEQUENCE [LARGE SCALE GENOMIC DNA]</scope>
    <source>
        <strain evidence="1 3">FBCC195</strain>
    </source>
</reference>
<sequence length="180" mass="19875">MPQASELREINVQQSDEHNAALLFKGWNVLLRDPEDDSISGVGIRVIKRVHDAVSQPLSSGSIELVGPVIQTKEEAQKIRDNSELLGAAINVACPTQSPCVQTMELTFLRGGEIGYAEEPFVGRVGDCLRMRIASQGIWDLGCEVRDRDVFQILAGWDFNDHRECCSVVKEGWLAVGDCH</sequence>
<dbReference type="EMBL" id="MLYV02000565">
    <property type="protein sequence ID" value="PSR83162.1"/>
    <property type="molecule type" value="Genomic_DNA"/>
</dbReference>
<dbReference type="Proteomes" id="UP000186601">
    <property type="component" value="Unassembled WGS sequence"/>
</dbReference>
<name>A0A2R6P1D6_9APHY</name>
<dbReference type="EMBL" id="MLYV02000498">
    <property type="protein sequence ID" value="PSR90361.1"/>
    <property type="molecule type" value="Genomic_DNA"/>
</dbReference>
<comment type="caution">
    <text evidence="1">The sequence shown here is derived from an EMBL/GenBank/DDBJ whole genome shotgun (WGS) entry which is preliminary data.</text>
</comment>
<proteinExistence type="predicted"/>
<keyword evidence="3" id="KW-1185">Reference proteome</keyword>
<protein>
    <submittedName>
        <fullName evidence="1">Uncharacterized protein</fullName>
    </submittedName>
</protein>
<evidence type="ECO:0000313" key="2">
    <source>
        <dbReference type="EMBL" id="PSR90361.1"/>
    </source>
</evidence>
<gene>
    <name evidence="2" type="ORF">PHLCEN_2v4923</name>
    <name evidence="1" type="ORF">PHLCEN_2v5811</name>
</gene>
<evidence type="ECO:0000313" key="1">
    <source>
        <dbReference type="EMBL" id="PSR83162.1"/>
    </source>
</evidence>
<evidence type="ECO:0000313" key="3">
    <source>
        <dbReference type="Proteomes" id="UP000186601"/>
    </source>
</evidence>
<dbReference type="AlphaFoldDB" id="A0A2R6P1D6"/>